<evidence type="ECO:0000256" key="1">
    <source>
        <dbReference type="SAM" id="MobiDB-lite"/>
    </source>
</evidence>
<accession>A0A7W9B331</accession>
<dbReference type="Proteomes" id="UP000537161">
    <property type="component" value="Unassembled WGS sequence"/>
</dbReference>
<name>A0A7W9B331_9SPHN</name>
<sequence length="988" mass="105189">MTKPAIFSIPVHRAFADAFVAGLIARFADGALGLAEGLILLPSNRARGAVQAAFVRAGGKGLLMPRLAVIGDADLDESVGLMLDAIDDDPIPPAIDPLRRRLLLAELIERHTPDGEAPIRGAAAFQLADGLARVIDQLHYEEVRPAALVDLDLGAFASHWQASLGRLRLLVDHWPGVLARTGSIDRAERRGRLLDRVAAGWRGAPPARFTVAAGITTAAPAIARLLRTVADLERGMVVLPGLDRAMAAQEWDALGPTRPDPENPARPLETHPQYHLKLLLDRMNASRDEVIEWDATSDFDGTEARTPFVSLLFAPADYTAKWQAAGDLSAATAGLSGAVFADDGQEAQGIALLMREAVETPGRTAALVTPDRALAERVAAALARWGLSVDDSAGQPLSRTPPGALLLLLAELAADFDPVALVSLLGHPLVRKGEQRTAWLDHVRRLDLILREPGLRPGWDGVSARITERAADPKARGHGPATQLRPWWDEVAAALGAALAPFAAGPTPPAVLLAALQDALEWLTGDAVWAGPAGRMLAGLFDQWALARGDGPALVDPADFPAMLGQLLAQASVRPPYGGHPRLFIWGLLEARLQRADRMILGGLDEGRWPAATQPDPWLAPGIRRLLGLPAPERQQGMAAHDFAGALGGREIVVTRAERSGGDPAVASRFWLRLAALAGDLPEPRPGGVPLTRLAAGLDVPPGDPQPAPRPAPRPPAADRPRKISVTAVDRLARDPFAYYANQMLGLSALDPLSAAPDPRWRGTRVHKLFEHWVRGGATAEGFETELAALAADPALDALDRAFWLPRIEPALRWAAAQVAEAEGRKPVGVEMRGERTADGVTLHGKADRIDRDAEGRLAIVDYKSGGAPSAKAAFDKLDNQLGLLGLIAQTGGIEGVAAAPVAALEYWSLRPDRRADGAGKISRTYGLRSGLKSVEEAIGHAADALTDLAGRFLLGDAPFVPGEAAGYGEYDQLMRRDEWFGRGEGER</sequence>
<evidence type="ECO:0000259" key="2">
    <source>
        <dbReference type="Pfam" id="PF12705"/>
    </source>
</evidence>
<comment type="caution">
    <text evidence="3">The sequence shown here is derived from an EMBL/GenBank/DDBJ whole genome shotgun (WGS) entry which is preliminary data.</text>
</comment>
<dbReference type="InterPro" id="IPR014153">
    <property type="entry name" value="Ds_break_AddB"/>
</dbReference>
<dbReference type="EC" id="3.6.4.12" evidence="3"/>
<dbReference type="InterPro" id="IPR027417">
    <property type="entry name" value="P-loop_NTPase"/>
</dbReference>
<dbReference type="Gene3D" id="3.90.320.10">
    <property type="match status" value="1"/>
</dbReference>
<dbReference type="InterPro" id="IPR011335">
    <property type="entry name" value="Restrct_endonuc-II-like"/>
</dbReference>
<dbReference type="GO" id="GO:0003678">
    <property type="term" value="F:DNA helicase activity"/>
    <property type="evidence" value="ECO:0007669"/>
    <property type="project" value="UniProtKB-EC"/>
</dbReference>
<feature type="region of interest" description="Disordered" evidence="1">
    <location>
        <begin position="696"/>
        <end position="722"/>
    </location>
</feature>
<feature type="domain" description="PD-(D/E)XK endonuclease-like" evidence="2">
    <location>
        <begin position="724"/>
        <end position="947"/>
    </location>
</feature>
<dbReference type="GO" id="GO:0016787">
    <property type="term" value="F:hydrolase activity"/>
    <property type="evidence" value="ECO:0007669"/>
    <property type="project" value="UniProtKB-KW"/>
</dbReference>
<dbReference type="SUPFAM" id="SSF52540">
    <property type="entry name" value="P-loop containing nucleoside triphosphate hydrolases"/>
    <property type="match status" value="1"/>
</dbReference>
<keyword evidence="3" id="KW-0067">ATP-binding</keyword>
<dbReference type="Pfam" id="PF12705">
    <property type="entry name" value="PDDEXK_1"/>
    <property type="match status" value="1"/>
</dbReference>
<organism evidence="3 4">
    <name type="scientific">Sphingopyxis panaciterrulae</name>
    <dbReference type="NCBI Taxonomy" id="462372"/>
    <lineage>
        <taxon>Bacteria</taxon>
        <taxon>Pseudomonadati</taxon>
        <taxon>Pseudomonadota</taxon>
        <taxon>Alphaproteobacteria</taxon>
        <taxon>Sphingomonadales</taxon>
        <taxon>Sphingomonadaceae</taxon>
        <taxon>Sphingopyxis</taxon>
    </lineage>
</organism>
<dbReference type="InterPro" id="IPR011604">
    <property type="entry name" value="PDDEXK-like_dom_sf"/>
</dbReference>
<evidence type="ECO:0000313" key="4">
    <source>
        <dbReference type="Proteomes" id="UP000537161"/>
    </source>
</evidence>
<keyword evidence="3" id="KW-0378">Hydrolase</keyword>
<keyword evidence="4" id="KW-1185">Reference proteome</keyword>
<dbReference type="NCBIfam" id="TIGR02786">
    <property type="entry name" value="addB_alphas"/>
    <property type="match status" value="1"/>
</dbReference>
<dbReference type="InterPro" id="IPR038726">
    <property type="entry name" value="PDDEXK_AddAB-type"/>
</dbReference>
<dbReference type="EC" id="3.1.-.-" evidence="3"/>
<reference evidence="3 4" key="1">
    <citation type="submission" date="2020-08" db="EMBL/GenBank/DDBJ databases">
        <title>Genomic Encyclopedia of Type Strains, Phase IV (KMG-IV): sequencing the most valuable type-strain genomes for metagenomic binning, comparative biology and taxonomic classification.</title>
        <authorList>
            <person name="Goeker M."/>
        </authorList>
    </citation>
    <scope>NUCLEOTIDE SEQUENCE [LARGE SCALE GENOMIC DNA]</scope>
    <source>
        <strain evidence="3 4">DSM 27163</strain>
    </source>
</reference>
<dbReference type="RefSeq" id="WP_184095240.1">
    <property type="nucleotide sequence ID" value="NZ_JACIJH010000001.1"/>
</dbReference>
<gene>
    <name evidence="3" type="ORF">FHR21_000663</name>
</gene>
<feature type="compositionally biased region" description="Pro residues" evidence="1">
    <location>
        <begin position="702"/>
        <end position="716"/>
    </location>
</feature>
<evidence type="ECO:0000313" key="3">
    <source>
        <dbReference type="EMBL" id="MBB5705338.1"/>
    </source>
</evidence>
<protein>
    <submittedName>
        <fullName evidence="3">ATP-dependent helicase/nuclease subunit B</fullName>
        <ecNumber evidence="3">3.1.-.-</ecNumber>
        <ecNumber evidence="3">3.6.4.12</ecNumber>
    </submittedName>
</protein>
<proteinExistence type="predicted"/>
<keyword evidence="3" id="KW-0347">Helicase</keyword>
<dbReference type="AlphaFoldDB" id="A0A7W9B331"/>
<dbReference type="SUPFAM" id="SSF52980">
    <property type="entry name" value="Restriction endonuclease-like"/>
    <property type="match status" value="1"/>
</dbReference>
<dbReference type="EMBL" id="JACIJH010000001">
    <property type="protein sequence ID" value="MBB5705338.1"/>
    <property type="molecule type" value="Genomic_DNA"/>
</dbReference>
<keyword evidence="3" id="KW-0547">Nucleotide-binding</keyword>